<dbReference type="EMBL" id="QGKY02000089">
    <property type="protein sequence ID" value="KAF2614838.1"/>
    <property type="molecule type" value="Genomic_DNA"/>
</dbReference>
<dbReference type="AlphaFoldDB" id="A0A8S9M9Q8"/>
<protein>
    <submittedName>
        <fullName evidence="1">Uncharacterized protein</fullName>
    </submittedName>
</protein>
<name>A0A8S9M9Q8_BRACR</name>
<gene>
    <name evidence="1" type="ORF">F2Q70_00009383</name>
</gene>
<sequence>MPESSQTTWQKPPSEALLVSIAADLTLILPCAFHADLLSLCWAAHNMKDLQQKRVIFEFSSGPLSNALRSPEAFSLYNPLFQDLQLSLIGLESWSLRYVPSHENLKLQPETSIPPATSMICSSCPTFLTYCGIRRSFPWVLWNLWKARNTLLFERTNCSALSISIKATEDADAWFQANMPESSQTTWQKPPSEALLVSIAADLTLILPCAFHADLLSLCWAAHNMKDLQQKRVIFEFSSGPLSNALRSPEAFSLYNPLFQDLQLSLIGLESWSLRYVPSHENLVALRLLTV</sequence>
<comment type="caution">
    <text evidence="1">The sequence shown here is derived from an EMBL/GenBank/DDBJ whole genome shotgun (WGS) entry which is preliminary data.</text>
</comment>
<organism evidence="1">
    <name type="scientific">Brassica cretica</name>
    <name type="common">Mustard</name>
    <dbReference type="NCBI Taxonomy" id="69181"/>
    <lineage>
        <taxon>Eukaryota</taxon>
        <taxon>Viridiplantae</taxon>
        <taxon>Streptophyta</taxon>
        <taxon>Embryophyta</taxon>
        <taxon>Tracheophyta</taxon>
        <taxon>Spermatophyta</taxon>
        <taxon>Magnoliopsida</taxon>
        <taxon>eudicotyledons</taxon>
        <taxon>Gunneridae</taxon>
        <taxon>Pentapetalae</taxon>
        <taxon>rosids</taxon>
        <taxon>malvids</taxon>
        <taxon>Brassicales</taxon>
        <taxon>Brassicaceae</taxon>
        <taxon>Brassiceae</taxon>
        <taxon>Brassica</taxon>
    </lineage>
</organism>
<evidence type="ECO:0000313" key="1">
    <source>
        <dbReference type="EMBL" id="KAF2614838.1"/>
    </source>
</evidence>
<reference evidence="1" key="1">
    <citation type="submission" date="2019-12" db="EMBL/GenBank/DDBJ databases">
        <title>Genome sequencing and annotation of Brassica cretica.</title>
        <authorList>
            <person name="Studholme D.J."/>
            <person name="Sarris P.F."/>
        </authorList>
    </citation>
    <scope>NUCLEOTIDE SEQUENCE</scope>
    <source>
        <strain evidence="1">PFS-102/07</strain>
        <tissue evidence="1">Leaf</tissue>
    </source>
</reference>
<accession>A0A8S9M9Q8</accession>
<proteinExistence type="predicted"/>